<organism evidence="1 2">
    <name type="scientific">Quillaja saponaria</name>
    <name type="common">Soap bark tree</name>
    <dbReference type="NCBI Taxonomy" id="32244"/>
    <lineage>
        <taxon>Eukaryota</taxon>
        <taxon>Viridiplantae</taxon>
        <taxon>Streptophyta</taxon>
        <taxon>Embryophyta</taxon>
        <taxon>Tracheophyta</taxon>
        <taxon>Spermatophyta</taxon>
        <taxon>Magnoliopsida</taxon>
        <taxon>eudicotyledons</taxon>
        <taxon>Gunneridae</taxon>
        <taxon>Pentapetalae</taxon>
        <taxon>rosids</taxon>
        <taxon>fabids</taxon>
        <taxon>Fabales</taxon>
        <taxon>Quillajaceae</taxon>
        <taxon>Quillaja</taxon>
    </lineage>
</organism>
<protein>
    <submittedName>
        <fullName evidence="1">Uncharacterized protein</fullName>
    </submittedName>
</protein>
<dbReference type="EMBL" id="JARAOO010000007">
    <property type="protein sequence ID" value="KAJ7961256.1"/>
    <property type="molecule type" value="Genomic_DNA"/>
</dbReference>
<proteinExistence type="predicted"/>
<dbReference type="Proteomes" id="UP001163823">
    <property type="component" value="Chromosome 7"/>
</dbReference>
<reference evidence="1" key="1">
    <citation type="journal article" date="2023" name="Science">
        <title>Elucidation of the pathway for biosynthesis of saponin adjuvants from the soapbark tree.</title>
        <authorList>
            <person name="Reed J."/>
            <person name="Orme A."/>
            <person name="El-Demerdash A."/>
            <person name="Owen C."/>
            <person name="Martin L.B.B."/>
            <person name="Misra R.C."/>
            <person name="Kikuchi S."/>
            <person name="Rejzek M."/>
            <person name="Martin A.C."/>
            <person name="Harkess A."/>
            <person name="Leebens-Mack J."/>
            <person name="Louveau T."/>
            <person name="Stephenson M.J."/>
            <person name="Osbourn A."/>
        </authorList>
    </citation>
    <scope>NUCLEOTIDE SEQUENCE</scope>
    <source>
        <strain evidence="1">S10</strain>
    </source>
</reference>
<keyword evidence="2" id="KW-1185">Reference proteome</keyword>
<comment type="caution">
    <text evidence="1">The sequence shown here is derived from an EMBL/GenBank/DDBJ whole genome shotgun (WGS) entry which is preliminary data.</text>
</comment>
<evidence type="ECO:0000313" key="1">
    <source>
        <dbReference type="EMBL" id="KAJ7961256.1"/>
    </source>
</evidence>
<sequence length="126" mass="14094">MVKGRSTSRFAKPIILTETEEWPFIHEATTELLFCFLKILLLGMGYLLACPEISAYRVVCLWLFPAKLCDIINHKIDEELHSLITLLLAGNFSAEIEVEDNDGDDECGATIDLTAITGVSQQSMSW</sequence>
<dbReference type="KEGG" id="qsa:O6P43_016621"/>
<name>A0AAD7PMI0_QUISA</name>
<accession>A0AAD7PMI0</accession>
<dbReference type="AlphaFoldDB" id="A0AAD7PMI0"/>
<evidence type="ECO:0000313" key="2">
    <source>
        <dbReference type="Proteomes" id="UP001163823"/>
    </source>
</evidence>
<gene>
    <name evidence="1" type="ORF">O6P43_016621</name>
</gene>